<keyword evidence="1" id="KW-1133">Transmembrane helix</keyword>
<keyword evidence="1" id="KW-0472">Membrane</keyword>
<feature type="domain" description="MHYT" evidence="3">
    <location>
        <begin position="9"/>
        <end position="200"/>
    </location>
</feature>
<name>A0A919IW42_9ACTN</name>
<dbReference type="Proteomes" id="UP000598174">
    <property type="component" value="Unassembled WGS sequence"/>
</dbReference>
<dbReference type="PANTHER" id="PTHR35152">
    <property type="entry name" value="DOMAIN SIGNALLING PROTEIN, PUTATIVE (AFU_ORTHOLOGUE AFUA_5G11310)-RELATED"/>
    <property type="match status" value="1"/>
</dbReference>
<dbReference type="Pfam" id="PF03707">
    <property type="entry name" value="MHYT"/>
    <property type="match status" value="3"/>
</dbReference>
<evidence type="ECO:0000256" key="1">
    <source>
        <dbReference type="PROSITE-ProRule" id="PRU00244"/>
    </source>
</evidence>
<feature type="transmembrane region" description="Helical" evidence="1">
    <location>
        <begin position="172"/>
        <end position="194"/>
    </location>
</feature>
<dbReference type="AlphaFoldDB" id="A0A919IW42"/>
<feature type="compositionally biased region" description="Polar residues" evidence="2">
    <location>
        <begin position="258"/>
        <end position="267"/>
    </location>
</feature>
<dbReference type="PROSITE" id="PS50924">
    <property type="entry name" value="MHYT"/>
    <property type="match status" value="1"/>
</dbReference>
<dbReference type="PANTHER" id="PTHR35152:SF1">
    <property type="entry name" value="DOMAIN SIGNALLING PROTEIN, PUTATIVE (AFU_ORTHOLOGUE AFUA_5G11310)-RELATED"/>
    <property type="match status" value="1"/>
</dbReference>
<protein>
    <submittedName>
        <fullName evidence="4">Membrane protein</fullName>
    </submittedName>
</protein>
<evidence type="ECO:0000259" key="3">
    <source>
        <dbReference type="PROSITE" id="PS50924"/>
    </source>
</evidence>
<evidence type="ECO:0000256" key="2">
    <source>
        <dbReference type="SAM" id="MobiDB-lite"/>
    </source>
</evidence>
<sequence length="290" mass="30321">MTEVHHFTYGIFNPIAAYLLAFLGSFFGLLCTARARDARTRSRRTRWLGIAAFSIGGGAIWLMHFSAMLGFDVPASPVRFDIVMTLASLVFAVIAVGLGLLIVGHGARSLPRVIGAGVLTGGGVLTMHYTGMQGMHVAGHVHYNLTLVLASAIIAVVACTVALWFAISVRGWLPVSGAAAIMAIAVCGMHYTGMAAMSVSLDGAIATVHGFRPLAMIVPITVLTAATIVGVALSALQAMTEEEFTDGAGTPKRGMHAETTNPWSLKQASAAPAGRRPSPRPVPARSTTNL</sequence>
<accession>A0A919IW42</accession>
<dbReference type="RefSeq" id="WP_203816126.1">
    <property type="nucleotide sequence ID" value="NZ_BAAABP010000007.1"/>
</dbReference>
<proteinExistence type="predicted"/>
<organism evidence="4 5">
    <name type="scientific">Paractinoplanes ferrugineus</name>
    <dbReference type="NCBI Taxonomy" id="113564"/>
    <lineage>
        <taxon>Bacteria</taxon>
        <taxon>Bacillati</taxon>
        <taxon>Actinomycetota</taxon>
        <taxon>Actinomycetes</taxon>
        <taxon>Micromonosporales</taxon>
        <taxon>Micromonosporaceae</taxon>
        <taxon>Paractinoplanes</taxon>
    </lineage>
</organism>
<feature type="transmembrane region" description="Helical" evidence="1">
    <location>
        <begin position="214"/>
        <end position="236"/>
    </location>
</feature>
<dbReference type="GO" id="GO:0016020">
    <property type="term" value="C:membrane"/>
    <property type="evidence" value="ECO:0007669"/>
    <property type="project" value="UniProtKB-UniRule"/>
</dbReference>
<feature type="transmembrane region" description="Helical" evidence="1">
    <location>
        <begin position="82"/>
        <end position="103"/>
    </location>
</feature>
<feature type="transmembrane region" description="Helical" evidence="1">
    <location>
        <begin position="141"/>
        <end position="165"/>
    </location>
</feature>
<keyword evidence="5" id="KW-1185">Reference proteome</keyword>
<gene>
    <name evidence="4" type="ORF">Afe05nite_13700</name>
</gene>
<dbReference type="InterPro" id="IPR005330">
    <property type="entry name" value="MHYT_dom"/>
</dbReference>
<evidence type="ECO:0000313" key="5">
    <source>
        <dbReference type="Proteomes" id="UP000598174"/>
    </source>
</evidence>
<feature type="transmembrane region" description="Helical" evidence="1">
    <location>
        <begin position="47"/>
        <end position="70"/>
    </location>
</feature>
<dbReference type="EMBL" id="BOMM01000009">
    <property type="protein sequence ID" value="GIE09530.1"/>
    <property type="molecule type" value="Genomic_DNA"/>
</dbReference>
<comment type="caution">
    <text evidence="4">The sequence shown here is derived from an EMBL/GenBank/DDBJ whole genome shotgun (WGS) entry which is preliminary data.</text>
</comment>
<keyword evidence="1" id="KW-0812">Transmembrane</keyword>
<feature type="transmembrane region" description="Helical" evidence="1">
    <location>
        <begin position="15"/>
        <end position="35"/>
    </location>
</feature>
<evidence type="ECO:0000313" key="4">
    <source>
        <dbReference type="EMBL" id="GIE09530.1"/>
    </source>
</evidence>
<feature type="region of interest" description="Disordered" evidence="2">
    <location>
        <begin position="245"/>
        <end position="290"/>
    </location>
</feature>
<feature type="transmembrane region" description="Helical" evidence="1">
    <location>
        <begin position="110"/>
        <end position="129"/>
    </location>
</feature>
<reference evidence="4" key="1">
    <citation type="submission" date="2021-01" db="EMBL/GenBank/DDBJ databases">
        <title>Whole genome shotgun sequence of Actinoplanes ferrugineus NBRC 15555.</title>
        <authorList>
            <person name="Komaki H."/>
            <person name="Tamura T."/>
        </authorList>
    </citation>
    <scope>NUCLEOTIDE SEQUENCE</scope>
    <source>
        <strain evidence="4">NBRC 15555</strain>
    </source>
</reference>